<proteinExistence type="predicted"/>
<protein>
    <submittedName>
        <fullName evidence="3">Uncharacterized protein</fullName>
    </submittedName>
</protein>
<feature type="coiled-coil region" evidence="1">
    <location>
        <begin position="71"/>
        <end position="177"/>
    </location>
</feature>
<feature type="compositionally biased region" description="Pro residues" evidence="2">
    <location>
        <begin position="14"/>
        <end position="24"/>
    </location>
</feature>
<evidence type="ECO:0000313" key="3">
    <source>
        <dbReference type="EMBL" id="KAL1525312.1"/>
    </source>
</evidence>
<dbReference type="EMBL" id="JBGBPQ010000004">
    <property type="protein sequence ID" value="KAL1525312.1"/>
    <property type="molecule type" value="Genomic_DNA"/>
</dbReference>
<reference evidence="3 4" key="1">
    <citation type="journal article" date="2024" name="Science">
        <title>Giant polyketide synthase enzymes in the biosynthesis of giant marine polyether toxins.</title>
        <authorList>
            <person name="Fallon T.R."/>
            <person name="Shende V.V."/>
            <person name="Wierzbicki I.H."/>
            <person name="Pendleton A.L."/>
            <person name="Watervoot N.F."/>
            <person name="Auber R.P."/>
            <person name="Gonzalez D.J."/>
            <person name="Wisecaver J.H."/>
            <person name="Moore B.S."/>
        </authorList>
    </citation>
    <scope>NUCLEOTIDE SEQUENCE [LARGE SCALE GENOMIC DNA]</scope>
    <source>
        <strain evidence="3 4">12B1</strain>
    </source>
</reference>
<sequence>MSGFKGLSGVSLHPPQPWAPPPKPTCTKPYLPPSGGGTGLLGPMQKRTLYPGDSLKPSPGDDTRTLERKYIENLQQQVYYLELELKQLRASGGTAAGALDATVRPGEGDTVAQLRDQVTALERRSERLREDALRAMINEKREHDEHAKLAEKLQRQSDAAASQREELTVEAVNLQRELERSCLVEKTLRAELDEANALLAAREGVANEFDAKVRLMASRMEEKEQQLAFAQAQMDQLRKDVSEAQAVSSTVRERYDAHKQGESVLHEQRREALEEAKQAVIDLRQLQIQLEREQTARQQAEQNEAYLVKENAGLETLIKEVTATADRLSLENDKLKIAVDQNKVVGVVGRFMIRKFHGKLQGLEQTKRQMEAAQDQLHAKLVRAQQKADAIDLEFAKERRNADVLAKHYSQREQDAARLTAENRRLLDKLQERCNYR</sequence>
<dbReference type="Proteomes" id="UP001515480">
    <property type="component" value="Unassembled WGS sequence"/>
</dbReference>
<evidence type="ECO:0000313" key="4">
    <source>
        <dbReference type="Proteomes" id="UP001515480"/>
    </source>
</evidence>
<feature type="coiled-coil region" evidence="1">
    <location>
        <begin position="213"/>
        <end position="429"/>
    </location>
</feature>
<organism evidence="3 4">
    <name type="scientific">Prymnesium parvum</name>
    <name type="common">Toxic golden alga</name>
    <dbReference type="NCBI Taxonomy" id="97485"/>
    <lineage>
        <taxon>Eukaryota</taxon>
        <taxon>Haptista</taxon>
        <taxon>Haptophyta</taxon>
        <taxon>Prymnesiophyceae</taxon>
        <taxon>Prymnesiales</taxon>
        <taxon>Prymnesiaceae</taxon>
        <taxon>Prymnesium</taxon>
    </lineage>
</organism>
<comment type="caution">
    <text evidence="3">The sequence shown here is derived from an EMBL/GenBank/DDBJ whole genome shotgun (WGS) entry which is preliminary data.</text>
</comment>
<gene>
    <name evidence="3" type="ORF">AB1Y20_020173</name>
</gene>
<evidence type="ECO:0000256" key="1">
    <source>
        <dbReference type="SAM" id="Coils"/>
    </source>
</evidence>
<name>A0AB34JWN3_PRYPA</name>
<keyword evidence="4" id="KW-1185">Reference proteome</keyword>
<accession>A0AB34JWN3</accession>
<evidence type="ECO:0000256" key="2">
    <source>
        <dbReference type="SAM" id="MobiDB-lite"/>
    </source>
</evidence>
<keyword evidence="1" id="KW-0175">Coiled coil</keyword>
<dbReference type="AlphaFoldDB" id="A0AB34JWN3"/>
<feature type="region of interest" description="Disordered" evidence="2">
    <location>
        <begin position="1"/>
        <end position="63"/>
    </location>
</feature>